<keyword evidence="10 16" id="KW-1133">Transmembrane helix</keyword>
<evidence type="ECO:0000256" key="15">
    <source>
        <dbReference type="ARBA" id="ARBA00048176"/>
    </source>
</evidence>
<evidence type="ECO:0000256" key="11">
    <source>
        <dbReference type="ARBA" id="ARBA00023053"/>
    </source>
</evidence>
<keyword evidence="11 16" id="KW-0915">Sodium</keyword>
<evidence type="ECO:0000313" key="19">
    <source>
        <dbReference type="Proteomes" id="UP001168380"/>
    </source>
</evidence>
<keyword evidence="7 16" id="KW-1003">Cell membrane</keyword>
<evidence type="ECO:0000256" key="13">
    <source>
        <dbReference type="ARBA" id="ARBA00023136"/>
    </source>
</evidence>
<name>A0ABT8TBQ0_9GAMM</name>
<evidence type="ECO:0000256" key="2">
    <source>
        <dbReference type="ARBA" id="ARBA00003002"/>
    </source>
</evidence>
<evidence type="ECO:0000256" key="7">
    <source>
        <dbReference type="ARBA" id="ARBA00022475"/>
    </source>
</evidence>
<comment type="subcellular location">
    <subcellularLocation>
        <location evidence="3 16 17">Cell membrane</location>
        <topology evidence="3 16 17">Single-pass membrane protein</topology>
    </subcellularLocation>
</comment>
<dbReference type="Pfam" id="PF04277">
    <property type="entry name" value="OAD_gamma"/>
    <property type="match status" value="1"/>
</dbReference>
<reference evidence="18" key="1">
    <citation type="submission" date="2023-07" db="EMBL/GenBank/DDBJ databases">
        <title>Gilvimarinus algae sp. nov., isolated from the surface of Kelp.</title>
        <authorList>
            <person name="Sun Y.Y."/>
            <person name="Gong Y."/>
            <person name="Du Z.J."/>
        </authorList>
    </citation>
    <scope>NUCLEOTIDE SEQUENCE</scope>
    <source>
        <strain evidence="18">SDUM040014</strain>
    </source>
</reference>
<evidence type="ECO:0000313" key="18">
    <source>
        <dbReference type="EMBL" id="MDO3380563.1"/>
    </source>
</evidence>
<gene>
    <name evidence="16" type="primary">oadG</name>
    <name evidence="18" type="ORF">QWI16_00115</name>
</gene>
<dbReference type="InterPro" id="IPR005899">
    <property type="entry name" value="Na_pump_deCOase"/>
</dbReference>
<evidence type="ECO:0000256" key="3">
    <source>
        <dbReference type="ARBA" id="ARBA00004162"/>
    </source>
</evidence>
<keyword evidence="9 16" id="KW-1278">Translocase</keyword>
<keyword evidence="19" id="KW-1185">Reference proteome</keyword>
<feature type="transmembrane region" description="Helical" evidence="16 17">
    <location>
        <begin position="12"/>
        <end position="33"/>
    </location>
</feature>
<evidence type="ECO:0000256" key="6">
    <source>
        <dbReference type="ARBA" id="ARBA00022448"/>
    </source>
</evidence>
<evidence type="ECO:0000256" key="8">
    <source>
        <dbReference type="ARBA" id="ARBA00022692"/>
    </source>
</evidence>
<protein>
    <recommendedName>
        <fullName evidence="16">Probable oxaloacetate decarboxylase gamma chain</fullName>
        <ecNumber evidence="16">7.2.4.2</ecNumber>
    </recommendedName>
</protein>
<comment type="similarity">
    <text evidence="4 16 17">Belongs to the OadG family.</text>
</comment>
<organism evidence="18 19">
    <name type="scientific">Gilvimarinus algae</name>
    <dbReference type="NCBI Taxonomy" id="3058037"/>
    <lineage>
        <taxon>Bacteria</taxon>
        <taxon>Pseudomonadati</taxon>
        <taxon>Pseudomonadota</taxon>
        <taxon>Gammaproteobacteria</taxon>
        <taxon>Cellvibrionales</taxon>
        <taxon>Cellvibrionaceae</taxon>
        <taxon>Gilvimarinus</taxon>
    </lineage>
</organism>
<evidence type="ECO:0000256" key="9">
    <source>
        <dbReference type="ARBA" id="ARBA00022967"/>
    </source>
</evidence>
<dbReference type="Proteomes" id="UP001168380">
    <property type="component" value="Unassembled WGS sequence"/>
</dbReference>
<keyword evidence="6 16" id="KW-0813">Transport</keyword>
<evidence type="ECO:0000256" key="17">
    <source>
        <dbReference type="RuleBase" id="RU004278"/>
    </source>
</evidence>
<evidence type="ECO:0000256" key="12">
    <source>
        <dbReference type="ARBA" id="ARBA00023065"/>
    </source>
</evidence>
<keyword evidence="14 16" id="KW-0739">Sodium transport</keyword>
<keyword evidence="13 16" id="KW-0472">Membrane</keyword>
<dbReference type="EC" id="7.2.4.2" evidence="16"/>
<dbReference type="EMBL" id="JAULRT010000015">
    <property type="protein sequence ID" value="MDO3380563.1"/>
    <property type="molecule type" value="Genomic_DNA"/>
</dbReference>
<accession>A0ABT8TBQ0</accession>
<evidence type="ECO:0000256" key="1">
    <source>
        <dbReference type="ARBA" id="ARBA00001959"/>
    </source>
</evidence>
<dbReference type="HAMAP" id="MF_00404">
    <property type="entry name" value="OadG"/>
    <property type="match status" value="1"/>
</dbReference>
<dbReference type="NCBIfam" id="TIGR01195">
    <property type="entry name" value="oadG_fam"/>
    <property type="match status" value="1"/>
</dbReference>
<sequence>MQETLLQQGIDLMVYGMGTVLVFLTLLVIATMCMSRLMLRYFPDPVVIEPKKKARAASGGAAVVEPRIERVIAEAVRQHRARR</sequence>
<proteinExistence type="inferred from homology"/>
<evidence type="ECO:0000256" key="14">
    <source>
        <dbReference type="ARBA" id="ARBA00023201"/>
    </source>
</evidence>
<comment type="function">
    <text evidence="2 16 17">Catalyzes the decarboxylation of oxaloacetate coupled to Na(+) translocation.</text>
</comment>
<keyword evidence="8 16" id="KW-0812">Transmembrane</keyword>
<dbReference type="InterPro" id="IPR023424">
    <property type="entry name" value="OadG"/>
</dbReference>
<comment type="cofactor">
    <cofactor evidence="1 16 17">
        <name>Na(+)</name>
        <dbReference type="ChEBI" id="CHEBI:29101"/>
    </cofactor>
</comment>
<evidence type="ECO:0000256" key="16">
    <source>
        <dbReference type="HAMAP-Rule" id="MF_00404"/>
    </source>
</evidence>
<evidence type="ECO:0000256" key="5">
    <source>
        <dbReference type="ARBA" id="ARBA00011869"/>
    </source>
</evidence>
<dbReference type="RefSeq" id="WP_302710687.1">
    <property type="nucleotide sequence ID" value="NZ_JAULRT010000015.1"/>
</dbReference>
<evidence type="ECO:0000256" key="4">
    <source>
        <dbReference type="ARBA" id="ARBA00005844"/>
    </source>
</evidence>
<comment type="caution">
    <text evidence="18">The sequence shown here is derived from an EMBL/GenBank/DDBJ whole genome shotgun (WGS) entry which is preliminary data.</text>
</comment>
<keyword evidence="12 16" id="KW-0406">Ion transport</keyword>
<evidence type="ECO:0000256" key="10">
    <source>
        <dbReference type="ARBA" id="ARBA00022989"/>
    </source>
</evidence>
<comment type="subunit">
    <text evidence="5 16">Heterotrimer of an alpha, a beta and a gamma subunit.</text>
</comment>
<comment type="catalytic activity">
    <reaction evidence="15 16 17">
        <text>oxaloacetate + 2 Na(+)(in) + H(+) = pyruvate + 2 Na(+)(out) + CO2</text>
        <dbReference type="Rhea" id="RHEA:57724"/>
        <dbReference type="ChEBI" id="CHEBI:15361"/>
        <dbReference type="ChEBI" id="CHEBI:15378"/>
        <dbReference type="ChEBI" id="CHEBI:16452"/>
        <dbReference type="ChEBI" id="CHEBI:16526"/>
        <dbReference type="ChEBI" id="CHEBI:29101"/>
        <dbReference type="EC" id="7.2.4.2"/>
    </reaction>
</comment>